<keyword evidence="2" id="KW-0472">Membrane</keyword>
<reference evidence="3 4" key="1">
    <citation type="journal article" date="2016" name="MSphere">
        <title>Isolation and Characterization of a Novel Gammaherpesvirus from a Microbat Cell Line.</title>
        <authorList>
            <person name="Shabman R.S."/>
            <person name="Shrivastava S."/>
            <person name="Tsibane T."/>
            <person name="Attie O."/>
            <person name="Jayaprakash A."/>
            <person name="Mire C.E."/>
            <person name="Dilley K.E."/>
            <person name="Puri V."/>
            <person name="Stockwell T.B."/>
            <person name="Geisbert T.W."/>
            <person name="Sachidanandam R."/>
            <person name="Basler C.F."/>
        </authorList>
    </citation>
    <scope>NUCLEOTIDE SEQUENCE [LARGE SCALE GENOMIC DNA]</scope>
    <source>
        <strain evidence="3 4">My-HV8/Myotis velifer incautus/USA/FCGHV/2011</strain>
    </source>
</reference>
<proteinExistence type="inferred from homology"/>
<name>A0A120HQH8_9GAMA</name>
<dbReference type="Proteomes" id="UP000207650">
    <property type="component" value="Segment"/>
</dbReference>
<comment type="similarity">
    <text evidence="1">Belongs to the herpesviridae UL79 family.</text>
</comment>
<evidence type="ECO:0000313" key="3">
    <source>
        <dbReference type="EMBL" id="AMA67375.1"/>
    </source>
</evidence>
<keyword evidence="2" id="KW-1133">Transmembrane helix</keyword>
<feature type="transmembrane region" description="Helical" evidence="2">
    <location>
        <begin position="149"/>
        <end position="173"/>
    </location>
</feature>
<keyword evidence="2" id="KW-0812">Transmembrane</keyword>
<sequence length="259" mass="29914">MDILGKYVTLNKKMSRGLEKLMVKTLQQKTLNNYNGTEVKFIHMIMCKMYNFCLNSLLFRESISNTGCRNDIVLSRKVPLEIWKLIYDGCKNMGVTDDMLSTQEHRAALWLHFNSHPKLLEGLTSYVTHRLGVYHHVHILPNNITDGNYLYNLGAVLPSRILMVIAFCLLNWGNQNCESWVRFFTGKIFIFYLIVTGYIKPKKTLLLTSASMGYVGPLELIADDIRAMRGTLLENSLTEHNVYIEPLDYLFIFNNNVLF</sequence>
<organism evidence="3 4">
    <name type="scientific">Vespertilionid gammaherpesvirus 1</name>
    <dbReference type="NCBI Taxonomy" id="2560830"/>
    <lineage>
        <taxon>Viruses</taxon>
        <taxon>Duplodnaviria</taxon>
        <taxon>Heunggongvirae</taxon>
        <taxon>Peploviricota</taxon>
        <taxon>Herviviricetes</taxon>
        <taxon>Herpesvirales</taxon>
        <taxon>Orthoherpesviridae</taxon>
        <taxon>Gammaherpesvirinae</taxon>
        <taxon>Percavirus</taxon>
        <taxon>Percavirus vespertilionidgamma1</taxon>
    </lineage>
</organism>
<feature type="transmembrane region" description="Helical" evidence="2">
    <location>
        <begin position="179"/>
        <end position="199"/>
    </location>
</feature>
<dbReference type="EMBL" id="KU220026">
    <property type="protein sequence ID" value="AMA67375.1"/>
    <property type="molecule type" value="Genomic_DNA"/>
</dbReference>
<dbReference type="KEGG" id="vg:26836936"/>
<accession>A0A120HQH8</accession>
<gene>
    <name evidence="3" type="primary">ORF18</name>
    <name evidence="3" type="ORF">AOT99_gpORF18</name>
</gene>
<keyword evidence="4" id="KW-1185">Reference proteome</keyword>
<dbReference type="Pfam" id="PF03049">
    <property type="entry name" value="Herpes_UL79"/>
    <property type="match status" value="1"/>
</dbReference>
<dbReference type="InterPro" id="IPR004290">
    <property type="entry name" value="Herpes_UL79"/>
</dbReference>
<evidence type="ECO:0000256" key="2">
    <source>
        <dbReference type="SAM" id="Phobius"/>
    </source>
</evidence>
<dbReference type="OrthoDB" id="9235at10239"/>
<evidence type="ECO:0000256" key="1">
    <source>
        <dbReference type="ARBA" id="ARBA00005714"/>
    </source>
</evidence>
<evidence type="ECO:0000313" key="4">
    <source>
        <dbReference type="Proteomes" id="UP000207650"/>
    </source>
</evidence>
<protein>
    <submittedName>
        <fullName evidence="3">Protein UL79</fullName>
    </submittedName>
</protein>